<dbReference type="InterPro" id="IPR051120">
    <property type="entry name" value="ABC_AA/LPS_Transport"/>
</dbReference>
<evidence type="ECO:0000256" key="3">
    <source>
        <dbReference type="ARBA" id="ARBA00022840"/>
    </source>
</evidence>
<dbReference type="GO" id="GO:0005524">
    <property type="term" value="F:ATP binding"/>
    <property type="evidence" value="ECO:0007669"/>
    <property type="project" value="UniProtKB-KW"/>
</dbReference>
<evidence type="ECO:0000256" key="2">
    <source>
        <dbReference type="ARBA" id="ARBA00022741"/>
    </source>
</evidence>
<gene>
    <name evidence="5" type="ORF">ENV54_02425</name>
</gene>
<evidence type="ECO:0000256" key="1">
    <source>
        <dbReference type="ARBA" id="ARBA00022448"/>
    </source>
</evidence>
<dbReference type="Pfam" id="PF12399">
    <property type="entry name" value="BCA_ABC_TP_C"/>
    <property type="match status" value="1"/>
</dbReference>
<dbReference type="PROSITE" id="PS50893">
    <property type="entry name" value="ABC_TRANSPORTER_2"/>
    <property type="match status" value="1"/>
</dbReference>
<dbReference type="InterPro" id="IPR027417">
    <property type="entry name" value="P-loop_NTPase"/>
</dbReference>
<dbReference type="InterPro" id="IPR017871">
    <property type="entry name" value="ABC_transporter-like_CS"/>
</dbReference>
<sequence length="252" mass="27814">MEVPLLEIKDLNKAFGNVVTAKDLNITFSSGVLASIIGANGAGKSTLINMITGFIPPDSGEIIFRGHNITREPIDRRVRLGLCRSFQVANVFTNLSLFENIAIPILAVHKKSKKLFSAVQKDGFIREEVGRILDQIGLLEYSHIPAAALSHGDRRLLEVGIALAAKPTLLFLDEPTAGMNPVERTRMLQNIRELSRHGTVTFVIVEHDMDVVFSLSERVIVLHRGRIIGDGTPEEVQANEKVREVYLGEEVT</sequence>
<dbReference type="AlphaFoldDB" id="A0A7C4EW09"/>
<dbReference type="PANTHER" id="PTHR45772:SF3">
    <property type="entry name" value="ABC TRANSPORTER ATP-BINDING PROTEIN"/>
    <property type="match status" value="1"/>
</dbReference>
<dbReference type="GO" id="GO:0005886">
    <property type="term" value="C:plasma membrane"/>
    <property type="evidence" value="ECO:0007669"/>
    <property type="project" value="TreeGrafter"/>
</dbReference>
<dbReference type="PROSITE" id="PS00211">
    <property type="entry name" value="ABC_TRANSPORTER_1"/>
    <property type="match status" value="1"/>
</dbReference>
<reference evidence="5" key="1">
    <citation type="journal article" date="2020" name="mSystems">
        <title>Genome- and Community-Level Interaction Insights into Carbon Utilization and Element Cycling Functions of Hydrothermarchaeota in Hydrothermal Sediment.</title>
        <authorList>
            <person name="Zhou Z."/>
            <person name="Liu Y."/>
            <person name="Xu W."/>
            <person name="Pan J."/>
            <person name="Luo Z.H."/>
            <person name="Li M."/>
        </authorList>
    </citation>
    <scope>NUCLEOTIDE SEQUENCE [LARGE SCALE GENOMIC DNA]</scope>
    <source>
        <strain evidence="5">SpSt-769</strain>
    </source>
</reference>
<dbReference type="InterPro" id="IPR003439">
    <property type="entry name" value="ABC_transporter-like_ATP-bd"/>
</dbReference>
<dbReference type="SUPFAM" id="SSF52540">
    <property type="entry name" value="P-loop containing nucleoside triphosphate hydrolases"/>
    <property type="match status" value="1"/>
</dbReference>
<accession>A0A7C4EW09</accession>
<dbReference type="InterPro" id="IPR003593">
    <property type="entry name" value="AAA+_ATPase"/>
</dbReference>
<keyword evidence="2" id="KW-0547">Nucleotide-binding</keyword>
<dbReference type="EMBL" id="DTGT01000078">
    <property type="protein sequence ID" value="HGH60137.1"/>
    <property type="molecule type" value="Genomic_DNA"/>
</dbReference>
<feature type="domain" description="ABC transporter" evidence="4">
    <location>
        <begin position="6"/>
        <end position="249"/>
    </location>
</feature>
<dbReference type="SMART" id="SM00382">
    <property type="entry name" value="AAA"/>
    <property type="match status" value="1"/>
</dbReference>
<dbReference type="Gene3D" id="3.40.50.300">
    <property type="entry name" value="P-loop containing nucleotide triphosphate hydrolases"/>
    <property type="match status" value="1"/>
</dbReference>
<keyword evidence="1" id="KW-0813">Transport</keyword>
<dbReference type="InterPro" id="IPR032823">
    <property type="entry name" value="BCA_ABC_TP_C"/>
</dbReference>
<evidence type="ECO:0000313" key="5">
    <source>
        <dbReference type="EMBL" id="HGH60137.1"/>
    </source>
</evidence>
<dbReference type="CDD" id="cd03219">
    <property type="entry name" value="ABC_Mj1267_LivG_branched"/>
    <property type="match status" value="1"/>
</dbReference>
<protein>
    <submittedName>
        <fullName evidence="5">ABC transporter ATP-binding protein</fullName>
    </submittedName>
</protein>
<keyword evidence="3 5" id="KW-0067">ATP-binding</keyword>
<dbReference type="GO" id="GO:0016887">
    <property type="term" value="F:ATP hydrolysis activity"/>
    <property type="evidence" value="ECO:0007669"/>
    <property type="project" value="InterPro"/>
</dbReference>
<evidence type="ECO:0000259" key="4">
    <source>
        <dbReference type="PROSITE" id="PS50893"/>
    </source>
</evidence>
<comment type="caution">
    <text evidence="5">The sequence shown here is derived from an EMBL/GenBank/DDBJ whole genome shotgun (WGS) entry which is preliminary data.</text>
</comment>
<proteinExistence type="predicted"/>
<organism evidence="5">
    <name type="scientific">Desulfomonile tiedjei</name>
    <dbReference type="NCBI Taxonomy" id="2358"/>
    <lineage>
        <taxon>Bacteria</taxon>
        <taxon>Pseudomonadati</taxon>
        <taxon>Thermodesulfobacteriota</taxon>
        <taxon>Desulfomonilia</taxon>
        <taxon>Desulfomonilales</taxon>
        <taxon>Desulfomonilaceae</taxon>
        <taxon>Desulfomonile</taxon>
    </lineage>
</organism>
<name>A0A7C4EW09_9BACT</name>
<dbReference type="Pfam" id="PF00005">
    <property type="entry name" value="ABC_tran"/>
    <property type="match status" value="1"/>
</dbReference>
<dbReference type="PANTHER" id="PTHR45772">
    <property type="entry name" value="CONSERVED COMPONENT OF ABC TRANSPORTER FOR NATURAL AMINO ACIDS-RELATED"/>
    <property type="match status" value="1"/>
</dbReference>